<dbReference type="EMBL" id="VIFY01000122">
    <property type="protein sequence ID" value="TQB70104.1"/>
    <property type="molecule type" value="Genomic_DNA"/>
</dbReference>
<dbReference type="STRING" id="5098.A0A507QSV0"/>
<dbReference type="CDD" id="cd11333">
    <property type="entry name" value="AmyAc_SI_OligoGlu_DGase"/>
    <property type="match status" value="1"/>
</dbReference>
<dbReference type="SUPFAM" id="SSF51445">
    <property type="entry name" value="(Trans)glycosidases"/>
    <property type="match status" value="1"/>
</dbReference>
<organism evidence="7 8">
    <name type="scientific">Monascus purpureus</name>
    <name type="common">Red mold</name>
    <name type="synonym">Monascus anka</name>
    <dbReference type="NCBI Taxonomy" id="5098"/>
    <lineage>
        <taxon>Eukaryota</taxon>
        <taxon>Fungi</taxon>
        <taxon>Dikarya</taxon>
        <taxon>Ascomycota</taxon>
        <taxon>Pezizomycotina</taxon>
        <taxon>Eurotiomycetes</taxon>
        <taxon>Eurotiomycetidae</taxon>
        <taxon>Eurotiales</taxon>
        <taxon>Aspergillaceae</taxon>
        <taxon>Monascus</taxon>
    </lineage>
</organism>
<proteinExistence type="inferred from homology"/>
<reference evidence="7 8" key="1">
    <citation type="submission" date="2019-06" db="EMBL/GenBank/DDBJ databases">
        <title>Wine fermentation using esterase from Monascus purpureus.</title>
        <authorList>
            <person name="Geng C."/>
            <person name="Zhang Y."/>
        </authorList>
    </citation>
    <scope>NUCLEOTIDE SEQUENCE [LARGE SCALE GENOMIC DNA]</scope>
    <source>
        <strain evidence="7">HQ1</strain>
    </source>
</reference>
<dbReference type="GO" id="GO:0000025">
    <property type="term" value="P:maltose catabolic process"/>
    <property type="evidence" value="ECO:0007669"/>
    <property type="project" value="TreeGrafter"/>
</dbReference>
<dbReference type="GO" id="GO:0004556">
    <property type="term" value="F:alpha-amylase activity"/>
    <property type="evidence" value="ECO:0007669"/>
    <property type="project" value="TreeGrafter"/>
</dbReference>
<dbReference type="FunFam" id="2.60.40.1180:FF:000007">
    <property type="entry name" value="Sucrose isomerase"/>
    <property type="match status" value="1"/>
</dbReference>
<dbReference type="FunFam" id="3.90.400.10:FF:000001">
    <property type="entry name" value="Maltase A3, isoform A"/>
    <property type="match status" value="1"/>
</dbReference>
<name>A0A507QSV0_MONPU</name>
<dbReference type="Gene3D" id="2.60.40.1180">
    <property type="entry name" value="Golgi alpha-mannosidase II"/>
    <property type="match status" value="1"/>
</dbReference>
<accession>A0A507QSV0</accession>
<dbReference type="SMART" id="SM00642">
    <property type="entry name" value="Aamy"/>
    <property type="match status" value="1"/>
</dbReference>
<keyword evidence="2" id="KW-0378">Hydrolase</keyword>
<dbReference type="AlphaFoldDB" id="A0A507QSV0"/>
<keyword evidence="3" id="KW-0325">Glycoprotein</keyword>
<dbReference type="InterPro" id="IPR013780">
    <property type="entry name" value="Glyco_hydro_b"/>
</dbReference>
<evidence type="ECO:0000313" key="7">
    <source>
        <dbReference type="EMBL" id="TQB70104.1"/>
    </source>
</evidence>
<dbReference type="PANTHER" id="PTHR10357">
    <property type="entry name" value="ALPHA-AMYLASE FAMILY MEMBER"/>
    <property type="match status" value="1"/>
</dbReference>
<dbReference type="SUPFAM" id="SSF51011">
    <property type="entry name" value="Glycosyl hydrolase domain"/>
    <property type="match status" value="1"/>
</dbReference>
<evidence type="ECO:0000256" key="2">
    <source>
        <dbReference type="ARBA" id="ARBA00022801"/>
    </source>
</evidence>
<evidence type="ECO:0000256" key="3">
    <source>
        <dbReference type="ARBA" id="ARBA00023180"/>
    </source>
</evidence>
<comment type="caution">
    <text evidence="7">The sequence shown here is derived from an EMBL/GenBank/DDBJ whole genome shotgun (WGS) entry which is preliminary data.</text>
</comment>
<evidence type="ECO:0000256" key="4">
    <source>
        <dbReference type="ARBA" id="ARBA00023295"/>
    </source>
</evidence>
<evidence type="ECO:0000256" key="1">
    <source>
        <dbReference type="ARBA" id="ARBA00008061"/>
    </source>
</evidence>
<dbReference type="Gene3D" id="3.90.400.10">
    <property type="entry name" value="Oligo-1,6-glucosidase, Domain 2"/>
    <property type="match status" value="1"/>
</dbReference>
<dbReference type="FunFam" id="3.20.20.80:FF:000064">
    <property type="entry name" value="Oligo-1,6-glucosidase"/>
    <property type="match status" value="1"/>
</dbReference>
<gene>
    <name evidence="7" type="ORF">MPDQ_000978</name>
</gene>
<dbReference type="Gene3D" id="3.20.20.80">
    <property type="entry name" value="Glycosidases"/>
    <property type="match status" value="1"/>
</dbReference>
<comment type="similarity">
    <text evidence="1">Belongs to the glycosyl hydrolase 13 family.</text>
</comment>
<keyword evidence="5" id="KW-0462">Maltose metabolism</keyword>
<dbReference type="GO" id="GO:0005987">
    <property type="term" value="P:sucrose catabolic process"/>
    <property type="evidence" value="ECO:0007669"/>
    <property type="project" value="TreeGrafter"/>
</dbReference>
<keyword evidence="8" id="KW-1185">Reference proteome</keyword>
<sequence>MDSKTKCDDIDTTDDCGEIDSLDKMKWWQKATIYQVLIQSFQDTDGDGKGDIRGIVEKLDYFVTLGIDVVWVSPIFESPMCDMGYDISNYRKVNPIFGTMEELELLIRETHKRDMKIILDIALNHTSSEHEWFQTSRRARKDPSLGKRDWYFWSPGKRDEHGNRVPPNNWESTFTGSVWEFDELADEFYLHIFGKGQPDLNWDCEDVRNALYDVLRFWLDKGVDGFRLDTMNLVSKTSDFPDAPISKPGSEWQPANFLFANGPHIHEYLQEMYQEVFAHYDAMTLAEMSCGVTPAQAVEYTSRHKTRPELCLVIQFQHVEVDSRDGDKWLLREWELPELKYIITEWQETLANNGGWNTLWMENHDQPRGISRFTTNSPRFRALCAKLLALWQFTLQGTNLVFQGQELGMVNPGLFSEEMNQDIETVQFWQEACEAAGSGQAERLELAKKAIIQKGRDNTRVPIPWTADPHGGFTTPGAKPWLPPCDHGHQWCQASQQKSPESVWSFYRAMIKMRKNYPTLYYGRYECLDIENTRIWAYKRRSKQTCYLVVLNFSPNASSWMYPEHGINLTGSKLLISNYLTAEETSTDDMLLLRPFEGRLYQLKV</sequence>
<feature type="domain" description="Glycosyl hydrolase family 13 catalytic" evidence="6">
    <location>
        <begin position="35"/>
        <end position="460"/>
    </location>
</feature>
<dbReference type="GO" id="GO:0004575">
    <property type="term" value="F:sucrose alpha-glucosidase activity"/>
    <property type="evidence" value="ECO:0007669"/>
    <property type="project" value="TreeGrafter"/>
</dbReference>
<dbReference type="PANTHER" id="PTHR10357:SF232">
    <property type="entry name" value="GLYCOSYL HYDROLASE FAMILY 13 CATALYTIC DOMAIN-CONTAINING PROTEIN"/>
    <property type="match status" value="1"/>
</dbReference>
<dbReference type="Pfam" id="PF00128">
    <property type="entry name" value="Alpha-amylase"/>
    <property type="match status" value="1"/>
</dbReference>
<dbReference type="InterPro" id="IPR045857">
    <property type="entry name" value="O16G_dom_2"/>
</dbReference>
<keyword evidence="4" id="KW-0326">Glycosidase</keyword>
<evidence type="ECO:0000259" key="6">
    <source>
        <dbReference type="SMART" id="SM00642"/>
    </source>
</evidence>
<dbReference type="InterPro" id="IPR017853">
    <property type="entry name" value="GH"/>
</dbReference>
<dbReference type="Proteomes" id="UP000319663">
    <property type="component" value="Unassembled WGS sequence"/>
</dbReference>
<evidence type="ECO:0000313" key="8">
    <source>
        <dbReference type="Proteomes" id="UP000319663"/>
    </source>
</evidence>
<dbReference type="InterPro" id="IPR006047">
    <property type="entry name" value="GH13_cat_dom"/>
</dbReference>
<dbReference type="GO" id="GO:0004574">
    <property type="term" value="F:oligo-1,6-glucosidase activity"/>
    <property type="evidence" value="ECO:0007669"/>
    <property type="project" value="TreeGrafter"/>
</dbReference>
<evidence type="ECO:0000256" key="5">
    <source>
        <dbReference type="ARBA" id="ARBA00026248"/>
    </source>
</evidence>
<protein>
    <recommendedName>
        <fullName evidence="6">Glycosyl hydrolase family 13 catalytic domain-containing protein</fullName>
    </recommendedName>
</protein>
<dbReference type="GO" id="GO:0033934">
    <property type="term" value="F:glucan 1,4-alpha-maltotriohydrolase activity"/>
    <property type="evidence" value="ECO:0007669"/>
    <property type="project" value="TreeGrafter"/>
</dbReference>